<dbReference type="EMBL" id="OOGT01000092">
    <property type="protein sequence ID" value="SPL70942.1"/>
    <property type="molecule type" value="Genomic_DNA"/>
</dbReference>
<feature type="signal peptide" evidence="1">
    <location>
        <begin position="1"/>
        <end position="31"/>
    </location>
</feature>
<feature type="chain" id="PRO_5015694945" description="Lipoprotein" evidence="1">
    <location>
        <begin position="32"/>
        <end position="127"/>
    </location>
</feature>
<dbReference type="Proteomes" id="UP000245974">
    <property type="component" value="Unassembled WGS sequence"/>
</dbReference>
<reference evidence="3" key="1">
    <citation type="submission" date="2018-03" db="EMBL/GenBank/DDBJ databases">
        <authorList>
            <person name="Blom J."/>
        </authorList>
    </citation>
    <scope>NUCLEOTIDE SEQUENCE [LARGE SCALE GENOMIC DNA]</scope>
    <source>
        <strain evidence="3">KPC-SM-21</strain>
    </source>
</reference>
<gene>
    <name evidence="2" type="ORF">KPC_2120</name>
</gene>
<organism evidence="2 3">
    <name type="scientific">Acinetobacter stercoris</name>
    <dbReference type="NCBI Taxonomy" id="2126983"/>
    <lineage>
        <taxon>Bacteria</taxon>
        <taxon>Pseudomonadati</taxon>
        <taxon>Pseudomonadota</taxon>
        <taxon>Gammaproteobacteria</taxon>
        <taxon>Moraxellales</taxon>
        <taxon>Moraxellaceae</taxon>
        <taxon>Acinetobacter</taxon>
    </lineage>
</organism>
<evidence type="ECO:0000313" key="2">
    <source>
        <dbReference type="EMBL" id="SPL70942.1"/>
    </source>
</evidence>
<evidence type="ECO:0000313" key="3">
    <source>
        <dbReference type="Proteomes" id="UP000245974"/>
    </source>
</evidence>
<evidence type="ECO:0008006" key="4">
    <source>
        <dbReference type="Google" id="ProtNLM"/>
    </source>
</evidence>
<dbReference type="NCBIfam" id="NF045606">
    <property type="entry name" value="lipo_J517_1871"/>
    <property type="match status" value="1"/>
</dbReference>
<keyword evidence="3" id="KW-1185">Reference proteome</keyword>
<keyword evidence="1" id="KW-0732">Signal</keyword>
<dbReference type="InParanoid" id="A0A2U3MZU7"/>
<sequence length="127" mass="14432">MSFMNFTCRNFLFSLSTSACILLFFMQNTFANVQYWTGHFDRFTYTLKLDETGKGMYCQDSLGNISLVKVKKVKDSLYTEDGSNTKIVEKSNTDGSTSLYVYGATLQKDDTLQMSSQACRDILTKNN</sequence>
<name>A0A2U3MZU7_9GAMM</name>
<accession>A0A2U3MZU7</accession>
<protein>
    <recommendedName>
        <fullName evidence="4">Lipoprotein</fullName>
    </recommendedName>
</protein>
<dbReference type="AlphaFoldDB" id="A0A2U3MZU7"/>
<dbReference type="InterPro" id="IPR054659">
    <property type="entry name" value="J517_1871_lipoprot"/>
</dbReference>
<proteinExistence type="predicted"/>
<evidence type="ECO:0000256" key="1">
    <source>
        <dbReference type="SAM" id="SignalP"/>
    </source>
</evidence>